<sequence>LHMAKNIWHDATNTVSGKYQLEFNLMKMLKLLSKNCTVHCKHAVTDFPFP</sequence>
<protein>
    <submittedName>
        <fullName evidence="1">SCP domain-containing protein</fullName>
    </submittedName>
</protein>
<dbReference type="WBParaSite" id="GPUH_0000942201-mRNA-1">
    <property type="protein sequence ID" value="GPUH_0000942201-mRNA-1"/>
    <property type="gene ID" value="GPUH_0000942201"/>
</dbReference>
<evidence type="ECO:0000313" key="1">
    <source>
        <dbReference type="WBParaSite" id="GPUH_0000942201-mRNA-1"/>
    </source>
</evidence>
<proteinExistence type="predicted"/>
<name>A0A183DL20_9BILA</name>
<accession>A0A183DL20</accession>
<organism evidence="1">
    <name type="scientific">Gongylonema pulchrum</name>
    <dbReference type="NCBI Taxonomy" id="637853"/>
    <lineage>
        <taxon>Eukaryota</taxon>
        <taxon>Metazoa</taxon>
        <taxon>Ecdysozoa</taxon>
        <taxon>Nematoda</taxon>
        <taxon>Chromadorea</taxon>
        <taxon>Rhabditida</taxon>
        <taxon>Spirurina</taxon>
        <taxon>Spiruromorpha</taxon>
        <taxon>Spiruroidea</taxon>
        <taxon>Gongylonematidae</taxon>
        <taxon>Gongylonema</taxon>
    </lineage>
</organism>
<dbReference type="AlphaFoldDB" id="A0A183DL20"/>
<reference evidence="1" key="1">
    <citation type="submission" date="2016-06" db="UniProtKB">
        <authorList>
            <consortium name="WormBaseParasite"/>
        </authorList>
    </citation>
    <scope>IDENTIFICATION</scope>
</reference>